<name>A0ABV1QJR9_9HYPH</name>
<evidence type="ECO:0000313" key="3">
    <source>
        <dbReference type="Proteomes" id="UP001480955"/>
    </source>
</evidence>
<feature type="region of interest" description="Disordered" evidence="1">
    <location>
        <begin position="1"/>
        <end position="26"/>
    </location>
</feature>
<protein>
    <recommendedName>
        <fullName evidence="4">Glycosyltransferase family 1 protein</fullName>
    </recommendedName>
</protein>
<dbReference type="RefSeq" id="WP_350393197.1">
    <property type="nucleotide sequence ID" value="NZ_JBELQE010000043.1"/>
</dbReference>
<reference evidence="2 3" key="1">
    <citation type="submission" date="2024-06" db="EMBL/GenBank/DDBJ databases">
        <authorList>
            <person name="Campbell A.G."/>
        </authorList>
    </citation>
    <scope>NUCLEOTIDE SEQUENCE [LARGE SCALE GENOMIC DNA]</scope>
    <source>
        <strain evidence="2 3">EM12</strain>
    </source>
</reference>
<evidence type="ECO:0008006" key="4">
    <source>
        <dbReference type="Google" id="ProtNLM"/>
    </source>
</evidence>
<proteinExistence type="predicted"/>
<dbReference type="EMBL" id="JBELQE010000043">
    <property type="protein sequence ID" value="MER2249631.1"/>
    <property type="molecule type" value="Genomic_DNA"/>
</dbReference>
<comment type="caution">
    <text evidence="2">The sequence shown here is derived from an EMBL/GenBank/DDBJ whole genome shotgun (WGS) entry which is preliminary data.</text>
</comment>
<dbReference type="Proteomes" id="UP001480955">
    <property type="component" value="Unassembled WGS sequence"/>
</dbReference>
<organism evidence="2 3">
    <name type="scientific">Methylorubrum podarium</name>
    <dbReference type="NCBI Taxonomy" id="200476"/>
    <lineage>
        <taxon>Bacteria</taxon>
        <taxon>Pseudomonadati</taxon>
        <taxon>Pseudomonadota</taxon>
        <taxon>Alphaproteobacteria</taxon>
        <taxon>Hyphomicrobiales</taxon>
        <taxon>Methylobacteriaceae</taxon>
        <taxon>Methylorubrum</taxon>
    </lineage>
</organism>
<keyword evidence="3" id="KW-1185">Reference proteome</keyword>
<gene>
    <name evidence="2" type="ORF">ABS772_06830</name>
</gene>
<evidence type="ECO:0000256" key="1">
    <source>
        <dbReference type="SAM" id="MobiDB-lite"/>
    </source>
</evidence>
<evidence type="ECO:0000313" key="2">
    <source>
        <dbReference type="EMBL" id="MER2249631.1"/>
    </source>
</evidence>
<sequence>METAMGTAMRTVNERPRAAASDPHPGPPRILELGLMPLVTAAFPDRTTFLDTRLRWADVRTRAPRSGSLPVRLLRLARRVAGIGRTCLVQDYDIVVARCVGPVNSAGRPLAVHAALSLIGLAFRGLVLFAARGGRVRLAILDVTDHLTIHPRDRAFLRRCDLFFKRELAANRWNTLETVLPRGACAGHARQDPACLALRAKLRPFALGIEAAALRPPVPAAARSHDLFYVGSAQGIAFREAVNAVLPRLAARGWRIHAPAHRLSRDAFAAAIAGSRFCLSPGGVGWDCYRHYEVASLGSVPIFDTRPLAGIEPFLHGREGFYLDPQEDLERALDLLLRTDDGEVDRMTAAAQALVERVYTFDALARYVIAETLALGPLPRPIPPSAEEALVTAEAGHRQPSLN</sequence>
<accession>A0ABV1QJR9</accession>